<sequence length="54" mass="6327">MIFNSFSAFFAVYIPLVLLAVLAVVFEERLVRFEQKLKRKFKKWVKESVTGTNS</sequence>
<organism evidence="2">
    <name type="scientific">Siphoviridae sp. ct0uL16</name>
    <dbReference type="NCBI Taxonomy" id="2825299"/>
    <lineage>
        <taxon>Viruses</taxon>
        <taxon>Duplodnaviria</taxon>
        <taxon>Heunggongvirae</taxon>
        <taxon>Uroviricota</taxon>
        <taxon>Caudoviricetes</taxon>
    </lineage>
</organism>
<reference evidence="2" key="1">
    <citation type="journal article" date="2021" name="Proc. Natl. Acad. Sci. U.S.A.">
        <title>A Catalog of Tens of Thousands of Viruses from Human Metagenomes Reveals Hidden Associations with Chronic Diseases.</title>
        <authorList>
            <person name="Tisza M.J."/>
            <person name="Buck C.B."/>
        </authorList>
    </citation>
    <scope>NUCLEOTIDE SEQUENCE</scope>
    <source>
        <strain evidence="2">Ct0uL16</strain>
    </source>
</reference>
<keyword evidence="1" id="KW-0472">Membrane</keyword>
<proteinExistence type="predicted"/>
<protein>
    <submittedName>
        <fullName evidence="2">Uncharacterized protein</fullName>
    </submittedName>
</protein>
<keyword evidence="1" id="KW-1133">Transmembrane helix</keyword>
<dbReference type="EMBL" id="BK015578">
    <property type="protein sequence ID" value="DAE14269.1"/>
    <property type="molecule type" value="Genomic_DNA"/>
</dbReference>
<name>A0A8S5Q6D9_9CAUD</name>
<accession>A0A8S5Q6D9</accession>
<evidence type="ECO:0000256" key="1">
    <source>
        <dbReference type="SAM" id="Phobius"/>
    </source>
</evidence>
<keyword evidence="1" id="KW-0812">Transmembrane</keyword>
<feature type="transmembrane region" description="Helical" evidence="1">
    <location>
        <begin position="6"/>
        <end position="26"/>
    </location>
</feature>
<evidence type="ECO:0000313" key="2">
    <source>
        <dbReference type="EMBL" id="DAE14269.1"/>
    </source>
</evidence>